<evidence type="ECO:0000256" key="3">
    <source>
        <dbReference type="ARBA" id="ARBA00022833"/>
    </source>
</evidence>
<evidence type="ECO:0000313" key="8">
    <source>
        <dbReference type="EMBL" id="GAU27594.1"/>
    </source>
</evidence>
<dbReference type="OrthoDB" id="787137at2759"/>
<dbReference type="Pfam" id="PF23121">
    <property type="entry name" value="SPOC_AIPP2"/>
    <property type="match status" value="1"/>
</dbReference>
<dbReference type="InterPro" id="IPR049914">
    <property type="entry name" value="PHD1-3/5-6"/>
</dbReference>
<feature type="region of interest" description="Disordered" evidence="6">
    <location>
        <begin position="372"/>
        <end position="413"/>
    </location>
</feature>
<keyword evidence="1" id="KW-0479">Metal-binding</keyword>
<dbReference type="GO" id="GO:0034244">
    <property type="term" value="P:negative regulation of transcription elongation by RNA polymerase II"/>
    <property type="evidence" value="ECO:0007669"/>
    <property type="project" value="InterPro"/>
</dbReference>
<proteinExistence type="predicted"/>
<feature type="region of interest" description="Disordered" evidence="6">
    <location>
        <begin position="434"/>
        <end position="465"/>
    </location>
</feature>
<evidence type="ECO:0000259" key="7">
    <source>
        <dbReference type="SMART" id="SM00249"/>
    </source>
</evidence>
<dbReference type="GO" id="GO:0140566">
    <property type="term" value="F:histone reader activity"/>
    <property type="evidence" value="ECO:0007669"/>
    <property type="project" value="InterPro"/>
</dbReference>
<dbReference type="SUPFAM" id="SSF57903">
    <property type="entry name" value="FYVE/PHD zinc finger"/>
    <property type="match status" value="1"/>
</dbReference>
<protein>
    <recommendedName>
        <fullName evidence="7">Zinc finger PHD-type domain-containing protein</fullName>
    </recommendedName>
</protein>
<evidence type="ECO:0000256" key="2">
    <source>
        <dbReference type="ARBA" id="ARBA00022771"/>
    </source>
</evidence>
<dbReference type="SMART" id="SM00249">
    <property type="entry name" value="PHD"/>
    <property type="match status" value="1"/>
</dbReference>
<accession>A0A2Z6M591</accession>
<gene>
    <name evidence="8" type="ORF">TSUD_271360</name>
</gene>
<keyword evidence="9" id="KW-1185">Reference proteome</keyword>
<dbReference type="PANTHER" id="PTHR33304">
    <property type="match status" value="1"/>
</dbReference>
<sequence length="1361" mass="149978">MIQNADMRLETGTCNVCATPCSSCMHLNQAIMGSKAEEYSDENCRLVEDKRYSTDEGDESYVRSRTCERLKHSGSETSNMPSIFSSHDSLSENTKSKQAISEKCQDCKCLEGLDDSINCIDRPGNTDLVSCSNQINSDKINISSSSASVSLFGEQESRNAQSVDISGSSEIPEKLSECCIENVDLSLTKEREPIIVSGEKSLPDKDEFVSDTAKVSQKMYPKSETDADNDVSVAEDDHKRSAHDGLHEKVEERVTLGISVPQPEDESDESDVIEHDVKVCDICGDSGQEKLLAICSRCSDGAEHTYCMRKRRRKVPKGVWFCEECKCAEETTANQRLDVERKNSHKVGSSSQISGKRPSEIMVVAEAAKRRALESSAGSPKASSPRRLVPLSRESSFKNLDNGKVKPGQTSRRMGSLLKCSSFSNNSKSRVKLDEDVCQKQKGGGEHVSKNMETPGGTVGKSMSFKSSNLGRATVSKVKMLSSKSETSQGLKGSSLAKESAVFDRKSLARIDRPVVCSTMASSVISTSKHDQKSTRHGETVQPLATNCNQEFKVNHDGKSSSLSKPVNNIRNKIPEPQVISERASASVHETQQDGLPRLREKANQVDKAKDSYTHRVRSGTNASTSPFCHKCKDYGHATECCTVGGTHEFGADRSVTATSSSKELHKGSRLKAALQAALLKRPQIHKKKDLHDQSDTVLKCKVSSQDQVEVSASNTLKNGISVEETNVRYERQNSRFETSKCLSANDLNHVKTDLCSQLKNSNSISPSSEKPAVRDLLNHALAISSVTSEMSAIPEYKYIWQGIFEVTRSGKSPELYTGIQAHLSSCASPKVLDAVNNYERHYKSLLDHMIRHDLALKGFIDGVELLIFASNQLPENSQRWNMLFFLWGIFKGRRVNHSDSVKNIVLPSLNVAVPNEKDFPTAVMTVSDTRCSPVRIDEESIACGKACSELPATSIDKGHIMLSKDFDVKDTIFDHTHLGSQVNFDRQDSRINNTKSSSRISTNVIQPCREMNTIDSSLKEKGSLSEHGLHRESKSPEDAGTIVRAMIVETKPNYGISVKQENSMSSRILYVDNQEILTANSSTLKDKISERTNNDENQRRPKRKEREDDLNIKVEATDQGDLAIEAVNCRLPNDIKVEHIDHSNTVIEAPAASCQEMRRTKMNVKLEDTDSSSKMQSGFTGIYGCYNSVARDSFTGSSASLVNDFGSSSSVEDKGCKESCDEKIIHEDLGTMEKTFFPIDTHNTTDSRLVLSSMSLKRPHECGEKFEVGIPSLELALGGEMKQSKNGTLPFLAGKADKKNNQENTPDCLETKQEDDDSVAASLSLSLSFPSSNKETTIPASKDEHHMNSSLLLFGRFTDK</sequence>
<dbReference type="InterPro" id="IPR001965">
    <property type="entry name" value="Znf_PHD"/>
</dbReference>
<feature type="compositionally biased region" description="Basic and acidic residues" evidence="6">
    <location>
        <begin position="235"/>
        <end position="246"/>
    </location>
</feature>
<keyword evidence="2" id="KW-0863">Zinc-finger</keyword>
<keyword evidence="4" id="KW-0805">Transcription regulation</keyword>
<reference evidence="9" key="1">
    <citation type="journal article" date="2017" name="Front. Plant Sci.">
        <title>Climate Clever Clovers: New Paradigm to Reduce the Environmental Footprint of Ruminants by Breeding Low Methanogenic Forages Utilizing Haplotype Variation.</title>
        <authorList>
            <person name="Kaur P."/>
            <person name="Appels R."/>
            <person name="Bayer P.E."/>
            <person name="Keeble-Gagnere G."/>
            <person name="Wang J."/>
            <person name="Hirakawa H."/>
            <person name="Shirasawa K."/>
            <person name="Vercoe P."/>
            <person name="Stefanova K."/>
            <person name="Durmic Z."/>
            <person name="Nichols P."/>
            <person name="Revell C."/>
            <person name="Isobe S.N."/>
            <person name="Edwards D."/>
            <person name="Erskine W."/>
        </authorList>
    </citation>
    <scope>NUCLEOTIDE SEQUENCE [LARGE SCALE GENOMIC DNA]</scope>
    <source>
        <strain evidence="9">cv. Daliak</strain>
    </source>
</reference>
<feature type="region of interest" description="Disordered" evidence="6">
    <location>
        <begin position="1021"/>
        <end position="1041"/>
    </location>
</feature>
<feature type="compositionally biased region" description="Basic and acidic residues" evidence="6">
    <location>
        <begin position="1021"/>
        <end position="1038"/>
    </location>
</feature>
<evidence type="ECO:0000256" key="6">
    <source>
        <dbReference type="SAM" id="MobiDB-lite"/>
    </source>
</evidence>
<dbReference type="Gene3D" id="3.30.40.10">
    <property type="entry name" value="Zinc/RING finger domain, C3HC4 (zinc finger)"/>
    <property type="match status" value="1"/>
</dbReference>
<feature type="region of interest" description="Disordered" evidence="6">
    <location>
        <begin position="1088"/>
        <end position="1108"/>
    </location>
</feature>
<name>A0A2Z6M591_TRISU</name>
<keyword evidence="3" id="KW-0862">Zinc</keyword>
<dbReference type="GO" id="GO:0008270">
    <property type="term" value="F:zinc ion binding"/>
    <property type="evidence" value="ECO:0007669"/>
    <property type="project" value="UniProtKB-KW"/>
</dbReference>
<feature type="domain" description="Zinc finger PHD-type" evidence="7">
    <location>
        <begin position="279"/>
        <end position="326"/>
    </location>
</feature>
<dbReference type="InterPro" id="IPR013083">
    <property type="entry name" value="Znf_RING/FYVE/PHD"/>
</dbReference>
<evidence type="ECO:0000256" key="4">
    <source>
        <dbReference type="ARBA" id="ARBA00023015"/>
    </source>
</evidence>
<feature type="region of interest" description="Disordered" evidence="6">
    <location>
        <begin position="214"/>
        <end position="246"/>
    </location>
</feature>
<evidence type="ECO:0000256" key="5">
    <source>
        <dbReference type="ARBA" id="ARBA00023163"/>
    </source>
</evidence>
<dbReference type="InterPro" id="IPR056280">
    <property type="entry name" value="AIPP2-like_SPOC"/>
</dbReference>
<organism evidence="8 9">
    <name type="scientific">Trifolium subterraneum</name>
    <name type="common">Subterranean clover</name>
    <dbReference type="NCBI Taxonomy" id="3900"/>
    <lineage>
        <taxon>Eukaryota</taxon>
        <taxon>Viridiplantae</taxon>
        <taxon>Streptophyta</taxon>
        <taxon>Embryophyta</taxon>
        <taxon>Tracheophyta</taxon>
        <taxon>Spermatophyta</taxon>
        <taxon>Magnoliopsida</taxon>
        <taxon>eudicotyledons</taxon>
        <taxon>Gunneridae</taxon>
        <taxon>Pentapetalae</taxon>
        <taxon>rosids</taxon>
        <taxon>fabids</taxon>
        <taxon>Fabales</taxon>
        <taxon>Fabaceae</taxon>
        <taxon>Papilionoideae</taxon>
        <taxon>50 kb inversion clade</taxon>
        <taxon>NPAAA clade</taxon>
        <taxon>Hologalegina</taxon>
        <taxon>IRL clade</taxon>
        <taxon>Trifolieae</taxon>
        <taxon>Trifolium</taxon>
    </lineage>
</organism>
<feature type="compositionally biased region" description="Basic and acidic residues" evidence="6">
    <location>
        <begin position="434"/>
        <end position="450"/>
    </location>
</feature>
<dbReference type="Proteomes" id="UP000242715">
    <property type="component" value="Unassembled WGS sequence"/>
</dbReference>
<dbReference type="InterPro" id="IPR011011">
    <property type="entry name" value="Znf_FYVE_PHD"/>
</dbReference>
<evidence type="ECO:0000313" key="9">
    <source>
        <dbReference type="Proteomes" id="UP000242715"/>
    </source>
</evidence>
<evidence type="ECO:0000256" key="1">
    <source>
        <dbReference type="ARBA" id="ARBA00022723"/>
    </source>
</evidence>
<dbReference type="PANTHER" id="PTHR33304:SF9">
    <property type="entry name" value="RING_FYVE_PHD ZINC FINGER SUPERFAMILY PROTEIN"/>
    <property type="match status" value="1"/>
</dbReference>
<dbReference type="EMBL" id="DF973358">
    <property type="protein sequence ID" value="GAU27594.1"/>
    <property type="molecule type" value="Genomic_DNA"/>
</dbReference>
<feature type="region of interest" description="Disordered" evidence="6">
    <location>
        <begin position="1292"/>
        <end position="1316"/>
    </location>
</feature>
<keyword evidence="5" id="KW-0804">Transcription</keyword>